<dbReference type="eggNOG" id="COG0251">
    <property type="taxonomic scope" value="Bacteria"/>
</dbReference>
<dbReference type="PANTHER" id="PTHR43857">
    <property type="entry name" value="BLR7761 PROTEIN"/>
    <property type="match status" value="1"/>
</dbReference>
<dbReference type="STRING" id="2045.KR76_23150"/>
<dbReference type="RefSeq" id="WP_038681693.1">
    <property type="nucleotide sequence ID" value="NZ_BJMC01000014.1"/>
</dbReference>
<dbReference type="PANTHER" id="PTHR43857:SF1">
    <property type="entry name" value="YJGH FAMILY PROTEIN"/>
    <property type="match status" value="1"/>
</dbReference>
<gene>
    <name evidence="2" type="ORF">F9L07_10980</name>
    <name evidence="1" type="ORF">KR76_23150</name>
</gene>
<dbReference type="EMBL" id="WBVM01000001">
    <property type="protein sequence ID" value="KAB2812304.1"/>
    <property type="molecule type" value="Genomic_DNA"/>
</dbReference>
<dbReference type="AlphaFoldDB" id="A0A0A1DU84"/>
<dbReference type="InterPro" id="IPR006175">
    <property type="entry name" value="YjgF/YER057c/UK114"/>
</dbReference>
<dbReference type="GeneID" id="96611672"/>
<evidence type="ECO:0000313" key="2">
    <source>
        <dbReference type="EMBL" id="KAB2812304.1"/>
    </source>
</evidence>
<evidence type="ECO:0000313" key="4">
    <source>
        <dbReference type="Proteomes" id="UP000449906"/>
    </source>
</evidence>
<dbReference type="CDD" id="cd00448">
    <property type="entry name" value="YjgF_YER057c_UK114_family"/>
    <property type="match status" value="1"/>
</dbReference>
<reference evidence="1 3" key="1">
    <citation type="journal article" date="2015" name="Genome Announc.">
        <title>Complete Genome Sequence of Steroid-Transforming Nocardioides simplex VKM Ac-2033D.</title>
        <authorList>
            <person name="Shtratnikova V.Y."/>
            <person name="Schelkunov M.I."/>
            <person name="Pekov Y.A."/>
            <person name="Fokina V.V."/>
            <person name="Logacheva M.D."/>
            <person name="Sokolov S.L."/>
            <person name="Bragin E.Y."/>
            <person name="Ashapkin V.V."/>
            <person name="Donova M.V."/>
        </authorList>
    </citation>
    <scope>NUCLEOTIDE SEQUENCE [LARGE SCALE GENOMIC DNA]</scope>
    <source>
        <strain evidence="1 3">VKM Ac-2033D</strain>
    </source>
</reference>
<dbReference type="OrthoDB" id="3212792at2"/>
<keyword evidence="3" id="KW-1185">Reference proteome</keyword>
<accession>A0A0A1DU84</accession>
<dbReference type="KEGG" id="psim:KR76_23150"/>
<dbReference type="SUPFAM" id="SSF55298">
    <property type="entry name" value="YjgF-like"/>
    <property type="match status" value="1"/>
</dbReference>
<dbReference type="Gene3D" id="3.30.1330.40">
    <property type="entry name" value="RutC-like"/>
    <property type="match status" value="1"/>
</dbReference>
<evidence type="ECO:0000313" key="3">
    <source>
        <dbReference type="Proteomes" id="UP000030300"/>
    </source>
</evidence>
<dbReference type="Pfam" id="PF01042">
    <property type="entry name" value="Ribonuc_L-PSP"/>
    <property type="match status" value="1"/>
</dbReference>
<reference evidence="2 4" key="2">
    <citation type="submission" date="2019-09" db="EMBL/GenBank/DDBJ databases">
        <title>Pimelobacter sp. isolated from Paulinella.</title>
        <authorList>
            <person name="Jeong S.E."/>
        </authorList>
    </citation>
    <scope>NUCLEOTIDE SEQUENCE [LARGE SCALE GENOMIC DNA]</scope>
    <source>
        <strain evidence="2 4">Pch-N</strain>
    </source>
</reference>
<evidence type="ECO:0000313" key="1">
    <source>
        <dbReference type="EMBL" id="AIY18950.1"/>
    </source>
</evidence>
<proteinExistence type="predicted"/>
<dbReference type="Proteomes" id="UP000449906">
    <property type="component" value="Unassembled WGS sequence"/>
</dbReference>
<dbReference type="EMBL" id="CP009896">
    <property type="protein sequence ID" value="AIY18950.1"/>
    <property type="molecule type" value="Genomic_DNA"/>
</dbReference>
<sequence length="127" mass="13357">MRGFNPPHLRFDGMSQAVRSGDFVVLSGQVALDASAQIATDDPYEQARQCFENIGLALAEAGATLTQVTKLVCYLTDAAHFPSYSKAKGEAFASGSAPASTTVVVSALLDPRMLLEVEAWAYVGTAG</sequence>
<protein>
    <submittedName>
        <fullName evidence="1">Putative translation initiation inhibitor, yjgF family</fullName>
    </submittedName>
    <submittedName>
        <fullName evidence="2">RidA family protein</fullName>
    </submittedName>
</protein>
<dbReference type="InterPro" id="IPR035959">
    <property type="entry name" value="RutC-like_sf"/>
</dbReference>
<name>A0A0A1DU84_NOCSI</name>
<dbReference type="Proteomes" id="UP000030300">
    <property type="component" value="Chromosome"/>
</dbReference>
<dbReference type="HOGENOM" id="CLU_100715_5_1_11"/>
<organism evidence="1 3">
    <name type="scientific">Nocardioides simplex</name>
    <name type="common">Arthrobacter simplex</name>
    <dbReference type="NCBI Taxonomy" id="2045"/>
    <lineage>
        <taxon>Bacteria</taxon>
        <taxon>Bacillati</taxon>
        <taxon>Actinomycetota</taxon>
        <taxon>Actinomycetes</taxon>
        <taxon>Propionibacteriales</taxon>
        <taxon>Nocardioidaceae</taxon>
        <taxon>Pimelobacter</taxon>
    </lineage>
</organism>